<dbReference type="InterPro" id="IPR004095">
    <property type="entry name" value="TGS"/>
</dbReference>
<name>A0A660SK33_UNCT6</name>
<dbReference type="InterPro" id="IPR047246">
    <property type="entry name" value="ThrRS_anticodon"/>
</dbReference>
<reference evidence="16 17" key="1">
    <citation type="submission" date="2018-06" db="EMBL/GenBank/DDBJ databases">
        <title>Extensive metabolic versatility and redundancy in microbially diverse, dynamic hydrothermal sediments.</title>
        <authorList>
            <person name="Dombrowski N."/>
            <person name="Teske A."/>
            <person name="Baker B.J."/>
        </authorList>
    </citation>
    <scope>NUCLEOTIDE SEQUENCE [LARGE SCALE GENOMIC DNA]</scope>
    <source>
        <strain evidence="16">B10_G13</strain>
    </source>
</reference>
<dbReference type="CDD" id="cd00771">
    <property type="entry name" value="ThrRS_core"/>
    <property type="match status" value="1"/>
</dbReference>
<feature type="domain" description="Aminoacyl-transfer RNA synthetases class-II family profile" evidence="14">
    <location>
        <begin position="242"/>
        <end position="538"/>
    </location>
</feature>
<keyword evidence="10 13" id="KW-0648">Protein biosynthesis</keyword>
<gene>
    <name evidence="13" type="primary">thrS</name>
    <name evidence="16" type="ORF">DRP43_03305</name>
</gene>
<dbReference type="EMBL" id="QNBD01000133">
    <property type="protein sequence ID" value="RKX70466.1"/>
    <property type="molecule type" value="Genomic_DNA"/>
</dbReference>
<keyword evidence="5 13" id="KW-0479">Metal-binding</keyword>
<keyword evidence="2 13" id="KW-0963">Cytoplasm</keyword>
<dbReference type="Pfam" id="PF00587">
    <property type="entry name" value="tRNA-synt_2b"/>
    <property type="match status" value="1"/>
</dbReference>
<dbReference type="InterPro" id="IPR004154">
    <property type="entry name" value="Anticodon-bd"/>
</dbReference>
<keyword evidence="8 13" id="KW-0067">ATP-binding</keyword>
<dbReference type="SUPFAM" id="SSF55681">
    <property type="entry name" value="Class II aaRS and biotin synthetases"/>
    <property type="match status" value="1"/>
</dbReference>
<dbReference type="FunFam" id="3.30.980.10:FF:000005">
    <property type="entry name" value="Threonyl-tRNA synthetase, mitochondrial"/>
    <property type="match status" value="1"/>
</dbReference>
<dbReference type="GO" id="GO:0004829">
    <property type="term" value="F:threonine-tRNA ligase activity"/>
    <property type="evidence" value="ECO:0007669"/>
    <property type="project" value="UniProtKB-UniRule"/>
</dbReference>
<keyword evidence="7 13" id="KW-0862">Zinc</keyword>
<evidence type="ECO:0000256" key="10">
    <source>
        <dbReference type="ARBA" id="ARBA00022917"/>
    </source>
</evidence>
<comment type="caution">
    <text evidence="13">Lacks conserved residue(s) required for the propagation of feature annotation.</text>
</comment>
<dbReference type="CDD" id="cd00860">
    <property type="entry name" value="ThrRS_anticodon"/>
    <property type="match status" value="1"/>
</dbReference>
<dbReference type="FunFam" id="3.30.930.10:FF:000002">
    <property type="entry name" value="Threonine--tRNA ligase"/>
    <property type="match status" value="1"/>
</dbReference>
<evidence type="ECO:0000256" key="4">
    <source>
        <dbReference type="ARBA" id="ARBA00022598"/>
    </source>
</evidence>
<dbReference type="NCBIfam" id="TIGR00418">
    <property type="entry name" value="thrS"/>
    <property type="match status" value="1"/>
</dbReference>
<protein>
    <recommendedName>
        <fullName evidence="13">Threonine--tRNA ligase</fullName>
        <ecNumber evidence="13">6.1.1.3</ecNumber>
    </recommendedName>
    <alternativeName>
        <fullName evidence="13">Threonyl-tRNA synthetase</fullName>
        <shortName evidence="13">ThrRS</shortName>
    </alternativeName>
</protein>
<sequence length="640" mass="74556">MAKVVLLGKEINTKDGDRFYNLLKEHLPSKIFKKVLAVRCNDRNIDLSGIIENDCEISPITFNEEEGKVIYRHSAAHIMAQAVCELYPGTKFAIGPAIENGFYYDFELEHRFSKDDLLLIEKKMREIIAKDYIFERREVTRQEALDLFKNRNDKFKVELINELPEDSIISIYKQGDFEDLCKGPHIPSTGIMHEIKLISVAGAYWRGDEKREQLQRIYGTAFWDKKELDIYLKMIEEAKKRDHRLLGKKLGIYSIFEEAGPGLIFWHPNGAILREILERFWKDEHLKRGYELVITPHIAKAGLWHTSGHYEYYRENMYVLDVDNHEYVLKPMNCPGHILIYKNEMHSYKNLPVKYAELGTVYRYERSGTLHGLLRVRGFTQDDAHVFCTPEQLPDEVLKVFDFAVSLIKTFGFEEYDIELSARDPNEKEKYAGTDEEWEKAELALETALEERKVSYKKIEGEAVFYGPKIDIKLIDAIGRKWQGPTIQFDFNLPKRFDVSYIGKDGKEHIVFMIHRALFGSMERFIGTLIEHVGGAFPVWIAPKQVSIVTITESVDDYAIEISNKLKTEGLRVDIDLRNEKIGYKIREKEDLKIPYMIIIGEKEKENNMLSVRHRGRKDLGNLSLDKFLEIIHNDIKLRG</sequence>
<evidence type="ECO:0000256" key="3">
    <source>
        <dbReference type="ARBA" id="ARBA00022555"/>
    </source>
</evidence>
<dbReference type="InterPro" id="IPR033728">
    <property type="entry name" value="ThrRS_core"/>
</dbReference>
<comment type="catalytic activity">
    <reaction evidence="12 13">
        <text>tRNA(Thr) + L-threonine + ATP = L-threonyl-tRNA(Thr) + AMP + diphosphate + H(+)</text>
        <dbReference type="Rhea" id="RHEA:24624"/>
        <dbReference type="Rhea" id="RHEA-COMP:9670"/>
        <dbReference type="Rhea" id="RHEA-COMP:9704"/>
        <dbReference type="ChEBI" id="CHEBI:15378"/>
        <dbReference type="ChEBI" id="CHEBI:30616"/>
        <dbReference type="ChEBI" id="CHEBI:33019"/>
        <dbReference type="ChEBI" id="CHEBI:57926"/>
        <dbReference type="ChEBI" id="CHEBI:78442"/>
        <dbReference type="ChEBI" id="CHEBI:78534"/>
        <dbReference type="ChEBI" id="CHEBI:456215"/>
        <dbReference type="EC" id="6.1.1.3"/>
    </reaction>
</comment>
<dbReference type="PANTHER" id="PTHR11451">
    <property type="entry name" value="THREONINE-TRNA LIGASE"/>
    <property type="match status" value="1"/>
</dbReference>
<dbReference type="GO" id="GO:0000049">
    <property type="term" value="F:tRNA binding"/>
    <property type="evidence" value="ECO:0007669"/>
    <property type="project" value="UniProtKB-KW"/>
</dbReference>
<dbReference type="GO" id="GO:0006435">
    <property type="term" value="P:threonyl-tRNA aminoacylation"/>
    <property type="evidence" value="ECO:0007669"/>
    <property type="project" value="UniProtKB-UniRule"/>
</dbReference>
<evidence type="ECO:0000256" key="7">
    <source>
        <dbReference type="ARBA" id="ARBA00022833"/>
    </source>
</evidence>
<keyword evidence="6 13" id="KW-0547">Nucleotide-binding</keyword>
<dbReference type="PROSITE" id="PS50862">
    <property type="entry name" value="AA_TRNA_LIGASE_II"/>
    <property type="match status" value="1"/>
</dbReference>
<dbReference type="GO" id="GO:0046872">
    <property type="term" value="F:metal ion binding"/>
    <property type="evidence" value="ECO:0007669"/>
    <property type="project" value="UniProtKB-KW"/>
</dbReference>
<dbReference type="GO" id="GO:0005524">
    <property type="term" value="F:ATP binding"/>
    <property type="evidence" value="ECO:0007669"/>
    <property type="project" value="UniProtKB-UniRule"/>
</dbReference>
<dbReference type="FunFam" id="3.40.50.800:FF:000001">
    <property type="entry name" value="Threonine--tRNA ligase"/>
    <property type="match status" value="1"/>
</dbReference>
<evidence type="ECO:0000256" key="13">
    <source>
        <dbReference type="HAMAP-Rule" id="MF_00184"/>
    </source>
</evidence>
<dbReference type="InterPro" id="IPR036621">
    <property type="entry name" value="Anticodon-bd_dom_sf"/>
</dbReference>
<dbReference type="EC" id="6.1.1.3" evidence="13"/>
<dbReference type="Gene3D" id="3.40.50.800">
    <property type="entry name" value="Anticodon-binding domain"/>
    <property type="match status" value="1"/>
</dbReference>
<dbReference type="HAMAP" id="MF_00184">
    <property type="entry name" value="Thr_tRNA_synth"/>
    <property type="match status" value="1"/>
</dbReference>
<dbReference type="SUPFAM" id="SSF55186">
    <property type="entry name" value="ThrRS/AlaRS common domain"/>
    <property type="match status" value="1"/>
</dbReference>
<evidence type="ECO:0000256" key="6">
    <source>
        <dbReference type="ARBA" id="ARBA00022741"/>
    </source>
</evidence>
<dbReference type="InterPro" id="IPR045864">
    <property type="entry name" value="aa-tRNA-synth_II/BPL/LPL"/>
</dbReference>
<dbReference type="InterPro" id="IPR002314">
    <property type="entry name" value="aa-tRNA-synt_IIb"/>
</dbReference>
<evidence type="ECO:0000256" key="1">
    <source>
        <dbReference type="ARBA" id="ARBA00008226"/>
    </source>
</evidence>
<dbReference type="Gene3D" id="3.30.930.10">
    <property type="entry name" value="Bira Bifunctional Protein, Domain 2"/>
    <property type="match status" value="1"/>
</dbReference>
<evidence type="ECO:0000256" key="9">
    <source>
        <dbReference type="ARBA" id="ARBA00022884"/>
    </source>
</evidence>
<comment type="subunit">
    <text evidence="13">Homodimer.</text>
</comment>
<keyword evidence="3 13" id="KW-0820">tRNA-binding</keyword>
<evidence type="ECO:0000259" key="14">
    <source>
        <dbReference type="PROSITE" id="PS50862"/>
    </source>
</evidence>
<dbReference type="InterPro" id="IPR002320">
    <property type="entry name" value="Thr-tRNA-ligase_IIa"/>
</dbReference>
<feature type="binding site" evidence="13">
    <location>
        <position position="334"/>
    </location>
    <ligand>
        <name>Zn(2+)</name>
        <dbReference type="ChEBI" id="CHEBI:29105"/>
        <note>catalytic</note>
    </ligand>
</feature>
<feature type="domain" description="TGS" evidence="15">
    <location>
        <begin position="1"/>
        <end position="61"/>
    </location>
</feature>
<evidence type="ECO:0000259" key="15">
    <source>
        <dbReference type="PROSITE" id="PS51880"/>
    </source>
</evidence>
<comment type="subcellular location">
    <subcellularLocation>
        <location evidence="13">Cytoplasm</location>
    </subcellularLocation>
</comment>
<dbReference type="Gene3D" id="3.30.980.10">
    <property type="entry name" value="Threonyl-trna Synthetase, Chain A, domain 2"/>
    <property type="match status" value="1"/>
</dbReference>
<dbReference type="Pfam" id="PF07973">
    <property type="entry name" value="tRNA_SAD"/>
    <property type="match status" value="1"/>
</dbReference>
<dbReference type="PROSITE" id="PS51880">
    <property type="entry name" value="TGS"/>
    <property type="match status" value="1"/>
</dbReference>
<evidence type="ECO:0000256" key="8">
    <source>
        <dbReference type="ARBA" id="ARBA00022840"/>
    </source>
</evidence>
<evidence type="ECO:0000256" key="11">
    <source>
        <dbReference type="ARBA" id="ARBA00023146"/>
    </source>
</evidence>
<organism evidence="16 17">
    <name type="scientific">candidate division TA06 bacterium</name>
    <dbReference type="NCBI Taxonomy" id="2250710"/>
    <lineage>
        <taxon>Bacteria</taxon>
        <taxon>Bacteria division TA06</taxon>
    </lineage>
</organism>
<dbReference type="Gene3D" id="3.30.54.20">
    <property type="match status" value="1"/>
</dbReference>
<dbReference type="Pfam" id="PF03129">
    <property type="entry name" value="HGTP_anticodon"/>
    <property type="match status" value="1"/>
</dbReference>
<dbReference type="InterPro" id="IPR018163">
    <property type="entry name" value="Thr/Ala-tRNA-synth_IIc_edit"/>
</dbReference>
<dbReference type="AlphaFoldDB" id="A0A660SK33"/>
<evidence type="ECO:0000256" key="5">
    <source>
        <dbReference type="ARBA" id="ARBA00022723"/>
    </source>
</evidence>
<dbReference type="PANTHER" id="PTHR11451:SF44">
    <property type="entry name" value="THREONINE--TRNA LIGASE, CHLOROPLASTIC_MITOCHONDRIAL 2"/>
    <property type="match status" value="1"/>
</dbReference>
<feature type="binding site" evidence="13">
    <location>
        <position position="515"/>
    </location>
    <ligand>
        <name>Zn(2+)</name>
        <dbReference type="ChEBI" id="CHEBI:29105"/>
        <note>catalytic</note>
    </ligand>
</feature>
<accession>A0A660SK33</accession>
<comment type="cofactor">
    <cofactor evidence="13">
        <name>Zn(2+)</name>
        <dbReference type="ChEBI" id="CHEBI:29105"/>
    </cofactor>
    <text evidence="13">Binds 1 zinc ion per subunit.</text>
</comment>
<evidence type="ECO:0000313" key="16">
    <source>
        <dbReference type="EMBL" id="RKX70466.1"/>
    </source>
</evidence>
<dbReference type="GO" id="GO:0005737">
    <property type="term" value="C:cytoplasm"/>
    <property type="evidence" value="ECO:0007669"/>
    <property type="project" value="UniProtKB-SubCell"/>
</dbReference>
<dbReference type="SMART" id="SM00863">
    <property type="entry name" value="tRNA_SAD"/>
    <property type="match status" value="1"/>
</dbReference>
<evidence type="ECO:0000256" key="12">
    <source>
        <dbReference type="ARBA" id="ARBA00049515"/>
    </source>
</evidence>
<dbReference type="PRINTS" id="PR01047">
    <property type="entry name" value="TRNASYNTHTHR"/>
</dbReference>
<dbReference type="FunFam" id="3.30.54.20:FF:000002">
    <property type="entry name" value="Threonine--tRNA ligase"/>
    <property type="match status" value="1"/>
</dbReference>
<comment type="caution">
    <text evidence="16">The sequence shown here is derived from an EMBL/GenBank/DDBJ whole genome shotgun (WGS) entry which is preliminary data.</text>
</comment>
<dbReference type="InterPro" id="IPR012947">
    <property type="entry name" value="tRNA_SAD"/>
</dbReference>
<evidence type="ECO:0000256" key="2">
    <source>
        <dbReference type="ARBA" id="ARBA00022490"/>
    </source>
</evidence>
<dbReference type="InterPro" id="IPR006195">
    <property type="entry name" value="aa-tRNA-synth_II"/>
</dbReference>
<keyword evidence="11 13" id="KW-0030">Aminoacyl-tRNA synthetase</keyword>
<keyword evidence="4 13" id="KW-0436">Ligase</keyword>
<dbReference type="SUPFAM" id="SSF52954">
    <property type="entry name" value="Class II aaRS ABD-related"/>
    <property type="match status" value="1"/>
</dbReference>
<comment type="similarity">
    <text evidence="1 13">Belongs to the class-II aminoacyl-tRNA synthetase family.</text>
</comment>
<proteinExistence type="inferred from homology"/>
<evidence type="ECO:0000313" key="17">
    <source>
        <dbReference type="Proteomes" id="UP000271125"/>
    </source>
</evidence>
<dbReference type="Proteomes" id="UP000271125">
    <property type="component" value="Unassembled WGS sequence"/>
</dbReference>
<keyword evidence="9 13" id="KW-0694">RNA-binding</keyword>
<feature type="binding site" evidence="13">
    <location>
        <position position="385"/>
    </location>
    <ligand>
        <name>Zn(2+)</name>
        <dbReference type="ChEBI" id="CHEBI:29105"/>
        <note>catalytic</note>
    </ligand>
</feature>